<evidence type="ECO:0008006" key="9">
    <source>
        <dbReference type="Google" id="ProtNLM"/>
    </source>
</evidence>
<dbReference type="SUPFAM" id="SSF144083">
    <property type="entry name" value="Magnesium transport protein CorA, transmembrane region"/>
    <property type="match status" value="1"/>
</dbReference>
<dbReference type="OrthoDB" id="1577640at2759"/>
<gene>
    <name evidence="7" type="ORF">K458DRAFT_415362</name>
</gene>
<evidence type="ECO:0000256" key="1">
    <source>
        <dbReference type="ARBA" id="ARBA00004141"/>
    </source>
</evidence>
<dbReference type="InterPro" id="IPR045863">
    <property type="entry name" value="CorA_TM1_TM2"/>
</dbReference>
<evidence type="ECO:0000256" key="3">
    <source>
        <dbReference type="ARBA" id="ARBA00022989"/>
    </source>
</evidence>
<dbReference type="EMBL" id="MU005575">
    <property type="protein sequence ID" value="KAF2687093.1"/>
    <property type="molecule type" value="Genomic_DNA"/>
</dbReference>
<keyword evidence="4 6" id="KW-0472">Membrane</keyword>
<evidence type="ECO:0000256" key="4">
    <source>
        <dbReference type="ARBA" id="ARBA00023136"/>
    </source>
</evidence>
<keyword evidence="3 6" id="KW-1133">Transmembrane helix</keyword>
<feature type="coiled-coil region" evidence="5">
    <location>
        <begin position="254"/>
        <end position="281"/>
    </location>
</feature>
<dbReference type="GO" id="GO:0016020">
    <property type="term" value="C:membrane"/>
    <property type="evidence" value="ECO:0007669"/>
    <property type="project" value="UniProtKB-SubCell"/>
</dbReference>
<evidence type="ECO:0000256" key="6">
    <source>
        <dbReference type="SAM" id="Phobius"/>
    </source>
</evidence>
<accession>A0A6G1JAC3</accession>
<evidence type="ECO:0000256" key="5">
    <source>
        <dbReference type="SAM" id="Coils"/>
    </source>
</evidence>
<dbReference type="Pfam" id="PF01544">
    <property type="entry name" value="CorA"/>
    <property type="match status" value="1"/>
</dbReference>
<organism evidence="7 8">
    <name type="scientific">Lentithecium fluviatile CBS 122367</name>
    <dbReference type="NCBI Taxonomy" id="1168545"/>
    <lineage>
        <taxon>Eukaryota</taxon>
        <taxon>Fungi</taxon>
        <taxon>Dikarya</taxon>
        <taxon>Ascomycota</taxon>
        <taxon>Pezizomycotina</taxon>
        <taxon>Dothideomycetes</taxon>
        <taxon>Pleosporomycetidae</taxon>
        <taxon>Pleosporales</taxon>
        <taxon>Massarineae</taxon>
        <taxon>Lentitheciaceae</taxon>
        <taxon>Lentithecium</taxon>
    </lineage>
</organism>
<protein>
    <recommendedName>
        <fullName evidence="9">Cora-domain-containing protein</fullName>
    </recommendedName>
</protein>
<keyword evidence="2 6" id="KW-0812">Transmembrane</keyword>
<keyword evidence="5" id="KW-0175">Coiled coil</keyword>
<keyword evidence="8" id="KW-1185">Reference proteome</keyword>
<evidence type="ECO:0000256" key="2">
    <source>
        <dbReference type="ARBA" id="ARBA00022692"/>
    </source>
</evidence>
<dbReference type="InterPro" id="IPR002523">
    <property type="entry name" value="MgTranspt_CorA/ZnTranspt_ZntB"/>
</dbReference>
<sequence>MEKVEVVERTASRKSTWDTELARLVKIDGILDKAEEFRIVFGSAQDLSKSIAKGDKKPNFLSSEFLDSICKDLNGSFGCRYTQNGVVRFKAYSIWYTFKIKQVSTCKRTGQLSYAWDQVACFATCAGDAKNFLVLCLDCPKNVQGRLRDQLRATKPAEMNAWHEALLKSVRDMYDHSVWSLRHCIRDAERGRDALFASLDFQPDFVHLHEIARHAIHSNETLDVAIDTVERILKDFKKRSQTESDGSLDFPNIVSALEKDLRSIKRRSESLQERLQNEINLAFNLVAQRDSRIMVRMGEQSRQDNNNMKSIAVVGLVYLPGTFVSGLFGMNFFDFSDESGHQSWKVSNKLWMYWAISVPLTLATIFFWVMAFHGQSLKWPVFKRKRAGEVASIDGA</sequence>
<feature type="transmembrane region" description="Helical" evidence="6">
    <location>
        <begin position="353"/>
        <end position="374"/>
    </location>
</feature>
<feature type="transmembrane region" description="Helical" evidence="6">
    <location>
        <begin position="311"/>
        <end position="333"/>
    </location>
</feature>
<dbReference type="Proteomes" id="UP000799291">
    <property type="component" value="Unassembled WGS sequence"/>
</dbReference>
<proteinExistence type="predicted"/>
<dbReference type="Gene3D" id="1.20.58.340">
    <property type="entry name" value="Magnesium transport protein CorA, transmembrane region"/>
    <property type="match status" value="1"/>
</dbReference>
<dbReference type="AlphaFoldDB" id="A0A6G1JAC3"/>
<dbReference type="GO" id="GO:0046873">
    <property type="term" value="F:metal ion transmembrane transporter activity"/>
    <property type="evidence" value="ECO:0007669"/>
    <property type="project" value="InterPro"/>
</dbReference>
<comment type="subcellular location">
    <subcellularLocation>
        <location evidence="1">Membrane</location>
        <topology evidence="1">Multi-pass membrane protein</topology>
    </subcellularLocation>
</comment>
<evidence type="ECO:0000313" key="7">
    <source>
        <dbReference type="EMBL" id="KAF2687093.1"/>
    </source>
</evidence>
<evidence type="ECO:0000313" key="8">
    <source>
        <dbReference type="Proteomes" id="UP000799291"/>
    </source>
</evidence>
<name>A0A6G1JAC3_9PLEO</name>
<reference evidence="7" key="1">
    <citation type="journal article" date="2020" name="Stud. Mycol.">
        <title>101 Dothideomycetes genomes: a test case for predicting lifestyles and emergence of pathogens.</title>
        <authorList>
            <person name="Haridas S."/>
            <person name="Albert R."/>
            <person name="Binder M."/>
            <person name="Bloem J."/>
            <person name="Labutti K."/>
            <person name="Salamov A."/>
            <person name="Andreopoulos B."/>
            <person name="Baker S."/>
            <person name="Barry K."/>
            <person name="Bills G."/>
            <person name="Bluhm B."/>
            <person name="Cannon C."/>
            <person name="Castanera R."/>
            <person name="Culley D."/>
            <person name="Daum C."/>
            <person name="Ezra D."/>
            <person name="Gonzalez J."/>
            <person name="Henrissat B."/>
            <person name="Kuo A."/>
            <person name="Liang C."/>
            <person name="Lipzen A."/>
            <person name="Lutzoni F."/>
            <person name="Magnuson J."/>
            <person name="Mondo S."/>
            <person name="Nolan M."/>
            <person name="Ohm R."/>
            <person name="Pangilinan J."/>
            <person name="Park H.-J."/>
            <person name="Ramirez L."/>
            <person name="Alfaro M."/>
            <person name="Sun H."/>
            <person name="Tritt A."/>
            <person name="Yoshinaga Y."/>
            <person name="Zwiers L.-H."/>
            <person name="Turgeon B."/>
            <person name="Goodwin S."/>
            <person name="Spatafora J."/>
            <person name="Crous P."/>
            <person name="Grigoriev I."/>
        </authorList>
    </citation>
    <scope>NUCLEOTIDE SEQUENCE</scope>
    <source>
        <strain evidence="7">CBS 122367</strain>
    </source>
</reference>